<dbReference type="GO" id="GO:0030572">
    <property type="term" value="F:phosphatidyltransferase activity"/>
    <property type="evidence" value="ECO:0007669"/>
    <property type="project" value="UniProtKB-ARBA"/>
</dbReference>
<dbReference type="PANTHER" id="PTHR21248:SF22">
    <property type="entry name" value="PHOSPHOLIPASE D"/>
    <property type="match status" value="1"/>
</dbReference>
<feature type="compositionally biased region" description="Pro residues" evidence="1">
    <location>
        <begin position="342"/>
        <end position="352"/>
    </location>
</feature>
<dbReference type="HOGENOM" id="CLU_008053_1_0_1"/>
<dbReference type="PANTHER" id="PTHR21248">
    <property type="entry name" value="CARDIOLIPIN SYNTHASE"/>
    <property type="match status" value="1"/>
</dbReference>
<evidence type="ECO:0000313" key="3">
    <source>
        <dbReference type="EMBL" id="EKM54954.1"/>
    </source>
</evidence>
<dbReference type="OrthoDB" id="9997422at2759"/>
<name>K5W7K9_PHACS</name>
<dbReference type="RefSeq" id="XP_007395303.1">
    <property type="nucleotide sequence ID" value="XM_007395241.1"/>
</dbReference>
<feature type="region of interest" description="Disordered" evidence="1">
    <location>
        <begin position="318"/>
        <end position="393"/>
    </location>
</feature>
<protein>
    <recommendedName>
        <fullName evidence="2">PLD phosphodiesterase domain-containing protein</fullName>
    </recommendedName>
</protein>
<dbReference type="AlphaFoldDB" id="K5W7K9"/>
<organism evidence="3 4">
    <name type="scientific">Phanerochaete carnosa (strain HHB-10118-sp)</name>
    <name type="common">White-rot fungus</name>
    <name type="synonym">Peniophora carnosa</name>
    <dbReference type="NCBI Taxonomy" id="650164"/>
    <lineage>
        <taxon>Eukaryota</taxon>
        <taxon>Fungi</taxon>
        <taxon>Dikarya</taxon>
        <taxon>Basidiomycota</taxon>
        <taxon>Agaricomycotina</taxon>
        <taxon>Agaricomycetes</taxon>
        <taxon>Polyporales</taxon>
        <taxon>Phanerochaetaceae</taxon>
        <taxon>Phanerochaete</taxon>
    </lineage>
</organism>
<feature type="compositionally biased region" description="Basic and acidic residues" evidence="1">
    <location>
        <begin position="365"/>
        <end position="390"/>
    </location>
</feature>
<dbReference type="SUPFAM" id="SSF56024">
    <property type="entry name" value="Phospholipase D/nuclease"/>
    <property type="match status" value="2"/>
</dbReference>
<keyword evidence="4" id="KW-1185">Reference proteome</keyword>
<dbReference type="EMBL" id="JH930472">
    <property type="protein sequence ID" value="EKM54954.1"/>
    <property type="molecule type" value="Genomic_DNA"/>
</dbReference>
<feature type="domain" description="PLD phosphodiesterase" evidence="2">
    <location>
        <begin position="225"/>
        <end position="252"/>
    </location>
</feature>
<dbReference type="Gene3D" id="3.30.870.10">
    <property type="entry name" value="Endonuclease Chain A"/>
    <property type="match status" value="2"/>
</dbReference>
<dbReference type="CDD" id="cd00138">
    <property type="entry name" value="PLDc_SF"/>
    <property type="match status" value="2"/>
</dbReference>
<sequence length="650" mass="71718">MPSEQVFQLATAHKTVNGAVTEALATDPKARILDIAYKVFPEKPETSSRSKKLRIHDDFTKEELDAVEKCGQFPYRPSDLFLKIYSNVLDTLEHGPLKNMCSPSLMGSSGVIPMSIISLVPDIMRYYKELIISAKHEVFLATNYWEPSWGSHFIHDGLIELSNRCRDLPANERPVVKLIFDRGSLKQVAKNHQRVDPSDWAGLGLPAKEELGGIHLEVMNYHRPIMGTFHAKYMVIDRRVACLSSNNIQDRVNLELNVHLEGAIVEAFYDMALLSWAEVMDPPLPSLLNPALSQERAGAGDCFDEAQRMKEQLIRNSADALPGHPDTSNTDRADANTTGQPSPSPSPSPSPQPQGDGAAAVDGEETTHNPVKREHEKKAEKKQAKERPKPMTDFTLIRAEGFEPFVVHERHDPVPIAMVNRAPHGTPGHADVDVPQNVAWETGIRLAQKSVFIQTPDFNAPEVVEAVLDACRRGIVCTLYVCLGYNDQGEMLPMQGGTNSKVFAKMCDVLSKEGESSGQDLRQNLRASWYTAKDRDRPVDASKKERNCHVKFCCIDEQVTILGNGNQDAQSWYHSQEANVMVDSPALAREWLRALNHNQNSATLGPVGRDGVWRDADGNEVASSGGMGGPLNVAKGMLNAVARVQGKGGF</sequence>
<dbReference type="PROSITE" id="PS50035">
    <property type="entry name" value="PLD"/>
    <property type="match status" value="1"/>
</dbReference>
<dbReference type="GO" id="GO:0032049">
    <property type="term" value="P:cardiolipin biosynthetic process"/>
    <property type="evidence" value="ECO:0007669"/>
    <property type="project" value="UniProtKB-ARBA"/>
</dbReference>
<gene>
    <name evidence="3" type="ORF">PHACADRAFT_255202</name>
</gene>
<dbReference type="Proteomes" id="UP000008370">
    <property type="component" value="Unassembled WGS sequence"/>
</dbReference>
<dbReference type="KEGG" id="pco:PHACADRAFT_255202"/>
<proteinExistence type="predicted"/>
<dbReference type="GeneID" id="18916250"/>
<evidence type="ECO:0000256" key="1">
    <source>
        <dbReference type="SAM" id="MobiDB-lite"/>
    </source>
</evidence>
<reference evidence="3 4" key="1">
    <citation type="journal article" date="2012" name="BMC Genomics">
        <title>Comparative genomics of the white-rot fungi, Phanerochaete carnosa and P. chrysosporium, to elucidate the genetic basis of the distinct wood types they colonize.</title>
        <authorList>
            <person name="Suzuki H."/>
            <person name="MacDonald J."/>
            <person name="Syed K."/>
            <person name="Salamov A."/>
            <person name="Hori C."/>
            <person name="Aerts A."/>
            <person name="Henrissat B."/>
            <person name="Wiebenga A."/>
            <person name="vanKuyk P.A."/>
            <person name="Barry K."/>
            <person name="Lindquist E."/>
            <person name="LaButti K."/>
            <person name="Lapidus A."/>
            <person name="Lucas S."/>
            <person name="Coutinho P."/>
            <person name="Gong Y."/>
            <person name="Samejima M."/>
            <person name="Mahadevan R."/>
            <person name="Abou-Zaid M."/>
            <person name="de Vries R.P."/>
            <person name="Igarashi K."/>
            <person name="Yadav J.S."/>
            <person name="Grigoriev I.V."/>
            <person name="Master E.R."/>
        </authorList>
    </citation>
    <scope>NUCLEOTIDE SEQUENCE [LARGE SCALE GENOMIC DNA]</scope>
    <source>
        <strain evidence="3 4">HHB-10118-sp</strain>
    </source>
</reference>
<dbReference type="InterPro" id="IPR025202">
    <property type="entry name" value="PLD-like_dom"/>
</dbReference>
<accession>K5W7K9</accession>
<dbReference type="InterPro" id="IPR001736">
    <property type="entry name" value="PLipase_D/transphosphatidylase"/>
</dbReference>
<evidence type="ECO:0000313" key="4">
    <source>
        <dbReference type="Proteomes" id="UP000008370"/>
    </source>
</evidence>
<evidence type="ECO:0000259" key="2">
    <source>
        <dbReference type="PROSITE" id="PS50035"/>
    </source>
</evidence>
<dbReference type="Pfam" id="PF13091">
    <property type="entry name" value="PLDc_2"/>
    <property type="match status" value="1"/>
</dbReference>
<dbReference type="InParanoid" id="K5W7K9"/>